<dbReference type="InterPro" id="IPR011856">
    <property type="entry name" value="tRNA_endonuc-like_dom_sf"/>
</dbReference>
<comment type="caution">
    <text evidence="1">The sequence shown here is derived from an EMBL/GenBank/DDBJ whole genome shotgun (WGS) entry which is preliminary data.</text>
</comment>
<protein>
    <recommendedName>
        <fullName evidence="3">VRR-NUC domain-containing protein</fullName>
    </recommendedName>
</protein>
<proteinExistence type="predicted"/>
<organism evidence="1 2">
    <name type="scientific">Gemmobacter caeni</name>
    <dbReference type="NCBI Taxonomy" id="589035"/>
    <lineage>
        <taxon>Bacteria</taxon>
        <taxon>Pseudomonadati</taxon>
        <taxon>Pseudomonadota</taxon>
        <taxon>Alphaproteobacteria</taxon>
        <taxon>Rhodobacterales</taxon>
        <taxon>Paracoccaceae</taxon>
        <taxon>Gemmobacter</taxon>
    </lineage>
</organism>
<accession>A0A2T6AZ83</accession>
<dbReference type="OrthoDB" id="8456559at2"/>
<evidence type="ECO:0008006" key="3">
    <source>
        <dbReference type="Google" id="ProtNLM"/>
    </source>
</evidence>
<evidence type="ECO:0000313" key="2">
    <source>
        <dbReference type="Proteomes" id="UP000244224"/>
    </source>
</evidence>
<gene>
    <name evidence="1" type="ORF">C8N34_108230</name>
</gene>
<evidence type="ECO:0000313" key="1">
    <source>
        <dbReference type="EMBL" id="PTX49120.1"/>
    </source>
</evidence>
<dbReference type="Gene3D" id="3.40.1350.10">
    <property type="match status" value="1"/>
</dbReference>
<reference evidence="1 2" key="1">
    <citation type="submission" date="2018-04" db="EMBL/GenBank/DDBJ databases">
        <title>Genomic Encyclopedia of Archaeal and Bacterial Type Strains, Phase II (KMG-II): from individual species to whole genera.</title>
        <authorList>
            <person name="Goeker M."/>
        </authorList>
    </citation>
    <scope>NUCLEOTIDE SEQUENCE [LARGE SCALE GENOMIC DNA]</scope>
    <source>
        <strain evidence="1 2">DSM 21823</strain>
    </source>
</reference>
<dbReference type="GO" id="GO:0003676">
    <property type="term" value="F:nucleic acid binding"/>
    <property type="evidence" value="ECO:0007669"/>
    <property type="project" value="InterPro"/>
</dbReference>
<keyword evidence="2" id="KW-1185">Reference proteome</keyword>
<dbReference type="RefSeq" id="WP_108129378.1">
    <property type="nucleotide sequence ID" value="NZ_QBKP01000008.1"/>
</dbReference>
<dbReference type="EMBL" id="QBKP01000008">
    <property type="protein sequence ID" value="PTX49120.1"/>
    <property type="molecule type" value="Genomic_DNA"/>
</dbReference>
<name>A0A2T6AZ83_9RHOB</name>
<dbReference type="AlphaFoldDB" id="A0A2T6AZ83"/>
<sequence length="101" mass="11766">MVTSDFKLTSTLEATVEDTVIAWAENNGWVHRFMSYRGRRGCPDSFFFGFGVIVMIEFKKPKKGLDRLQIEEHRRLEDAGLRPWVVSKAETGIEILRRMMK</sequence>
<dbReference type="Proteomes" id="UP000244224">
    <property type="component" value="Unassembled WGS sequence"/>
</dbReference>